<keyword evidence="2" id="KW-1185">Reference proteome</keyword>
<accession>A0A4R9K2G0</accession>
<dbReference type="PANTHER" id="PTHR13308:SF40">
    <property type="entry name" value="NEDD4-BINDING PROTEIN 2-LIKE 1"/>
    <property type="match status" value="1"/>
</dbReference>
<dbReference type="InterPro" id="IPR026302">
    <property type="entry name" value="NEDD4-bd_p2"/>
</dbReference>
<proteinExistence type="predicted"/>
<dbReference type="RefSeq" id="WP_135623119.1">
    <property type="nucleotide sequence ID" value="NZ_RQGD01000022.1"/>
</dbReference>
<sequence>MKDKSLILLRGLPGAGKTTLASLLVKNRMLSCFSLDSYFTNEKGEYQFDYKRNHLAYKACQSNVEEAMQMEESIILVDQTFALLWEMQPYLDLAKKYEYQLFVCTVENRHNGKNQHGISDEQVLKMAKGFSVEILPEDLREG</sequence>
<gene>
    <name evidence="1" type="ORF">EHQ58_06745</name>
</gene>
<dbReference type="Pfam" id="PF13671">
    <property type="entry name" value="AAA_33"/>
    <property type="match status" value="1"/>
</dbReference>
<dbReference type="Proteomes" id="UP000297693">
    <property type="component" value="Unassembled WGS sequence"/>
</dbReference>
<comment type="caution">
    <text evidence="1">The sequence shown here is derived from an EMBL/GenBank/DDBJ whole genome shotgun (WGS) entry which is preliminary data.</text>
</comment>
<keyword evidence="1" id="KW-0067">ATP-binding</keyword>
<dbReference type="PANTHER" id="PTHR13308">
    <property type="entry name" value="NEDD4-BINDING PROTEIN 2-LIKE 1"/>
    <property type="match status" value="1"/>
</dbReference>
<dbReference type="Gene3D" id="3.40.50.300">
    <property type="entry name" value="P-loop containing nucleotide triphosphate hydrolases"/>
    <property type="match status" value="1"/>
</dbReference>
<protein>
    <submittedName>
        <fullName evidence="1">ATP-binding protein</fullName>
    </submittedName>
</protein>
<dbReference type="GO" id="GO:0005524">
    <property type="term" value="F:ATP binding"/>
    <property type="evidence" value="ECO:0007669"/>
    <property type="project" value="UniProtKB-KW"/>
</dbReference>
<dbReference type="OrthoDB" id="6182772at2"/>
<dbReference type="InterPro" id="IPR027417">
    <property type="entry name" value="P-loop_NTPase"/>
</dbReference>
<keyword evidence="1" id="KW-0547">Nucleotide-binding</keyword>
<name>A0A4R9K2G0_9LEPT</name>
<dbReference type="AlphaFoldDB" id="A0A4R9K2G0"/>
<dbReference type="SUPFAM" id="SSF52540">
    <property type="entry name" value="P-loop containing nucleoside triphosphate hydrolases"/>
    <property type="match status" value="1"/>
</dbReference>
<evidence type="ECO:0000313" key="2">
    <source>
        <dbReference type="Proteomes" id="UP000297693"/>
    </source>
</evidence>
<reference evidence="1" key="1">
    <citation type="journal article" date="2019" name="PLoS Negl. Trop. Dis.">
        <title>Revisiting the worldwide diversity of Leptospira species in the environment.</title>
        <authorList>
            <person name="Vincent A.T."/>
            <person name="Schiettekatte O."/>
            <person name="Bourhy P."/>
            <person name="Veyrier F.J."/>
            <person name="Picardeau M."/>
        </authorList>
    </citation>
    <scope>NUCLEOTIDE SEQUENCE [LARGE SCALE GENOMIC DNA]</scope>
    <source>
        <strain evidence="1">201702476</strain>
    </source>
</reference>
<dbReference type="EMBL" id="RQGD01000022">
    <property type="protein sequence ID" value="TGL60193.1"/>
    <property type="molecule type" value="Genomic_DNA"/>
</dbReference>
<organism evidence="1 2">
    <name type="scientific">Leptospira ognonensis</name>
    <dbReference type="NCBI Taxonomy" id="2484945"/>
    <lineage>
        <taxon>Bacteria</taxon>
        <taxon>Pseudomonadati</taxon>
        <taxon>Spirochaetota</taxon>
        <taxon>Spirochaetia</taxon>
        <taxon>Leptospirales</taxon>
        <taxon>Leptospiraceae</taxon>
        <taxon>Leptospira</taxon>
    </lineage>
</organism>
<evidence type="ECO:0000313" key="1">
    <source>
        <dbReference type="EMBL" id="TGL60193.1"/>
    </source>
</evidence>